<dbReference type="SUPFAM" id="SSF51905">
    <property type="entry name" value="FAD/NAD(P)-binding domain"/>
    <property type="match status" value="1"/>
</dbReference>
<name>A0A930V6M4_9ACTN</name>
<organism evidence="2 3">
    <name type="scientific">Nocardioides islandensis</name>
    <dbReference type="NCBI Taxonomy" id="433663"/>
    <lineage>
        <taxon>Bacteria</taxon>
        <taxon>Bacillati</taxon>
        <taxon>Actinomycetota</taxon>
        <taxon>Actinomycetes</taxon>
        <taxon>Propionibacteriales</taxon>
        <taxon>Nocardioidaceae</taxon>
        <taxon>Nocardioides</taxon>
    </lineage>
</organism>
<feature type="domain" description="Amine oxidase" evidence="1">
    <location>
        <begin position="18"/>
        <end position="423"/>
    </location>
</feature>
<dbReference type="GO" id="GO:0016491">
    <property type="term" value="F:oxidoreductase activity"/>
    <property type="evidence" value="ECO:0007669"/>
    <property type="project" value="InterPro"/>
</dbReference>
<proteinExistence type="predicted"/>
<dbReference type="Proteomes" id="UP000640489">
    <property type="component" value="Unassembled WGS sequence"/>
</dbReference>
<dbReference type="Gene3D" id="1.10.405.10">
    <property type="entry name" value="Guanine Nucleotide Dissociation Inhibitor, domain 1"/>
    <property type="match status" value="1"/>
</dbReference>
<dbReference type="InterPro" id="IPR050464">
    <property type="entry name" value="Zeta_carotene_desat/Oxidored"/>
</dbReference>
<dbReference type="Pfam" id="PF01593">
    <property type="entry name" value="Amino_oxidase"/>
    <property type="match status" value="1"/>
</dbReference>
<dbReference type="RefSeq" id="WP_194705038.1">
    <property type="nucleotide sequence ID" value="NZ_JADKPN010000001.1"/>
</dbReference>
<dbReference type="EMBL" id="JADKPN010000001">
    <property type="protein sequence ID" value="MBF4761854.1"/>
    <property type="molecule type" value="Genomic_DNA"/>
</dbReference>
<sequence length="701" mass="76731">MAPPVNQPRRVAVVGSGVAGLTAAYVATSSPGVRVTLYEADDRLGGHADTHDVESADGVLAIDTGFIVHNARTYPTLLRIFAELGVATQPSEMSMSTRDDATGLEWAGALGVAGLFPTWRNLARPAYLRMLGEVPRFHRAARRLLAASATDEARDVTLRDFLEEHDFSAYFARHFMEPVVAAVWSCDPDIALDYPARYLFTFLDHHGMLGVFGSPQWRTVVGGSRQYVDRIGARVDDLRLGTKVTSLLETPDGVVVVDGNGRAETYDAVVVATHPDQALALLAEPTAAQREVLSALPYSANPALLHTDASLLPRARRARASWNFRRVAGDRGRVTVTYDLTRLMRLPTTTPYLVTLGGEDLVDPSTVIERREYAHPLYTPESVAAQARLPECDTDRVAFAGAYHGWGFHEDGARSGLTAAERLGIHWHPLVEEGALAPVTRPGETAADLSRGLVTGLRPSSTSGGAVYRTTITHTRRKPFTRSFTHHSYTWLVDLDDLPDHGALAGVLGSFEARDHLGWPHATLRGNVTAFLARHEIDLTTRQGPGRILMAAHPRAFGHCFNPISVFWCFDGDGRPAGTILEVHNTYGDRHAYLVHPDAQGRARTDKAMYVSPFHGVDGTYEIAARVPGEHLDVAITLRTDEGARFSARLSGTRTADRLVAWRAAPAGIRGAFLIRMHGVWLWARRLRVQPRPHHHQPGVS</sequence>
<dbReference type="Gene3D" id="3.90.660.10">
    <property type="match status" value="1"/>
</dbReference>
<keyword evidence="3" id="KW-1185">Reference proteome</keyword>
<evidence type="ECO:0000313" key="3">
    <source>
        <dbReference type="Proteomes" id="UP000640489"/>
    </source>
</evidence>
<dbReference type="Gene3D" id="3.50.50.60">
    <property type="entry name" value="FAD/NAD(P)-binding domain"/>
    <property type="match status" value="1"/>
</dbReference>
<evidence type="ECO:0000259" key="1">
    <source>
        <dbReference type="Pfam" id="PF01593"/>
    </source>
</evidence>
<dbReference type="InterPro" id="IPR002937">
    <property type="entry name" value="Amino_oxidase"/>
</dbReference>
<dbReference type="InterPro" id="IPR036188">
    <property type="entry name" value="FAD/NAD-bd_sf"/>
</dbReference>
<protein>
    <submittedName>
        <fullName evidence="2">DUF1365 family protein</fullName>
    </submittedName>
</protein>
<reference evidence="2" key="1">
    <citation type="submission" date="2020-11" db="EMBL/GenBank/DDBJ databases">
        <title>Nocardioides sp. nov., isolated from Soil of Cynanchum wilfordii Hemsley rhizosphere.</title>
        <authorList>
            <person name="Lee J.-S."/>
            <person name="Suh M.K."/>
            <person name="Kim J.-S."/>
        </authorList>
    </citation>
    <scope>NUCLEOTIDE SEQUENCE</scope>
    <source>
        <strain evidence="2">KCTC 19275</strain>
    </source>
</reference>
<gene>
    <name evidence="2" type="ORF">ISU07_01835</name>
</gene>
<evidence type="ECO:0000313" key="2">
    <source>
        <dbReference type="EMBL" id="MBF4761854.1"/>
    </source>
</evidence>
<dbReference type="AlphaFoldDB" id="A0A930V6M4"/>
<dbReference type="InterPro" id="IPR010775">
    <property type="entry name" value="DUF1365"/>
</dbReference>
<dbReference type="Pfam" id="PF07103">
    <property type="entry name" value="DUF1365"/>
    <property type="match status" value="1"/>
</dbReference>
<comment type="caution">
    <text evidence="2">The sequence shown here is derived from an EMBL/GenBank/DDBJ whole genome shotgun (WGS) entry which is preliminary data.</text>
</comment>
<dbReference type="PANTHER" id="PTHR42923">
    <property type="entry name" value="PROTOPORPHYRINOGEN OXIDASE"/>
    <property type="match status" value="1"/>
</dbReference>
<dbReference type="PANTHER" id="PTHR42923:SF17">
    <property type="entry name" value="AMINE OXIDASE DOMAIN-CONTAINING PROTEIN"/>
    <property type="match status" value="1"/>
</dbReference>
<accession>A0A930V6M4</accession>